<dbReference type="SUPFAM" id="SSF55781">
    <property type="entry name" value="GAF domain-like"/>
    <property type="match status" value="1"/>
</dbReference>
<dbReference type="SMART" id="SM00346">
    <property type="entry name" value="HTH_ICLR"/>
    <property type="match status" value="1"/>
</dbReference>
<dbReference type="InterPro" id="IPR014757">
    <property type="entry name" value="Tscrpt_reg_IclR_C"/>
</dbReference>
<protein>
    <submittedName>
        <fullName evidence="6">IclR family transcriptional regulator</fullName>
    </submittedName>
</protein>
<dbReference type="PROSITE" id="PS51077">
    <property type="entry name" value="HTH_ICLR"/>
    <property type="match status" value="1"/>
</dbReference>
<evidence type="ECO:0000313" key="6">
    <source>
        <dbReference type="EMBL" id="RCR69047.1"/>
    </source>
</evidence>
<dbReference type="InterPro" id="IPR029016">
    <property type="entry name" value="GAF-like_dom_sf"/>
</dbReference>
<keyword evidence="2" id="KW-0238">DNA-binding</keyword>
<organism evidence="6 7">
    <name type="scientific">Larkinella punicea</name>
    <dbReference type="NCBI Taxonomy" id="2315727"/>
    <lineage>
        <taxon>Bacteria</taxon>
        <taxon>Pseudomonadati</taxon>
        <taxon>Bacteroidota</taxon>
        <taxon>Cytophagia</taxon>
        <taxon>Cytophagales</taxon>
        <taxon>Spirosomataceae</taxon>
        <taxon>Larkinella</taxon>
    </lineage>
</organism>
<comment type="caution">
    <text evidence="6">The sequence shown here is derived from an EMBL/GenBank/DDBJ whole genome shotgun (WGS) entry which is preliminary data.</text>
</comment>
<dbReference type="InterPro" id="IPR036388">
    <property type="entry name" value="WH-like_DNA-bd_sf"/>
</dbReference>
<dbReference type="InterPro" id="IPR036390">
    <property type="entry name" value="WH_DNA-bd_sf"/>
</dbReference>
<evidence type="ECO:0000256" key="1">
    <source>
        <dbReference type="ARBA" id="ARBA00023015"/>
    </source>
</evidence>
<evidence type="ECO:0000259" key="4">
    <source>
        <dbReference type="PROSITE" id="PS51077"/>
    </source>
</evidence>
<dbReference type="GO" id="GO:0045892">
    <property type="term" value="P:negative regulation of DNA-templated transcription"/>
    <property type="evidence" value="ECO:0007669"/>
    <property type="project" value="TreeGrafter"/>
</dbReference>
<dbReference type="Gene3D" id="1.10.10.10">
    <property type="entry name" value="Winged helix-like DNA-binding domain superfamily/Winged helix DNA-binding domain"/>
    <property type="match status" value="1"/>
</dbReference>
<proteinExistence type="predicted"/>
<dbReference type="EMBL" id="QOWE01000010">
    <property type="protein sequence ID" value="RCR69047.1"/>
    <property type="molecule type" value="Genomic_DNA"/>
</dbReference>
<dbReference type="PANTHER" id="PTHR30136:SF24">
    <property type="entry name" value="HTH-TYPE TRANSCRIPTIONAL REPRESSOR ALLR"/>
    <property type="match status" value="1"/>
</dbReference>
<dbReference type="OrthoDB" id="940174at2"/>
<evidence type="ECO:0000259" key="5">
    <source>
        <dbReference type="PROSITE" id="PS51078"/>
    </source>
</evidence>
<dbReference type="RefSeq" id="WP_114406684.1">
    <property type="nucleotide sequence ID" value="NZ_QOWE01000010.1"/>
</dbReference>
<dbReference type="Proteomes" id="UP000253383">
    <property type="component" value="Unassembled WGS sequence"/>
</dbReference>
<dbReference type="PROSITE" id="PS51078">
    <property type="entry name" value="ICLR_ED"/>
    <property type="match status" value="1"/>
</dbReference>
<sequence>MIQVINRALDLLEQIANEPEKPKSLTELADGLSLNHGTCANILKTLVTRGYVEQIGTKKGYILGAKSYYLTGNKSYQKDLLEAAREEMDALTLLINENCLLAVLKDNQRIALYRTFAEQDLQVRTTDIKPVYDSASGRLLIAMLPDEKKQRFIAKFGLPTGDSWPEIQSESNLLETLALIRREELALQTIANRHVMGLAVPIYKNGLVVASLSIYLPEYRYMALDKRQLIASLRDSAEKINKRLV</sequence>
<feature type="domain" description="IclR-ED" evidence="5">
    <location>
        <begin position="66"/>
        <end position="245"/>
    </location>
</feature>
<dbReference type="InterPro" id="IPR005471">
    <property type="entry name" value="Tscrpt_reg_IclR_N"/>
</dbReference>
<dbReference type="GO" id="GO:0003700">
    <property type="term" value="F:DNA-binding transcription factor activity"/>
    <property type="evidence" value="ECO:0007669"/>
    <property type="project" value="TreeGrafter"/>
</dbReference>
<dbReference type="InterPro" id="IPR050707">
    <property type="entry name" value="HTH_MetabolicPath_Reg"/>
</dbReference>
<dbReference type="Pfam" id="PF09339">
    <property type="entry name" value="HTH_IclR"/>
    <property type="match status" value="1"/>
</dbReference>
<dbReference type="AlphaFoldDB" id="A0A368JN12"/>
<keyword evidence="3" id="KW-0804">Transcription</keyword>
<dbReference type="Pfam" id="PF01614">
    <property type="entry name" value="IclR_C"/>
    <property type="match status" value="1"/>
</dbReference>
<dbReference type="PANTHER" id="PTHR30136">
    <property type="entry name" value="HELIX-TURN-HELIX TRANSCRIPTIONAL REGULATOR, ICLR FAMILY"/>
    <property type="match status" value="1"/>
</dbReference>
<keyword evidence="7" id="KW-1185">Reference proteome</keyword>
<evidence type="ECO:0000313" key="7">
    <source>
        <dbReference type="Proteomes" id="UP000253383"/>
    </source>
</evidence>
<dbReference type="GO" id="GO:0003677">
    <property type="term" value="F:DNA binding"/>
    <property type="evidence" value="ECO:0007669"/>
    <property type="project" value="UniProtKB-KW"/>
</dbReference>
<evidence type="ECO:0000256" key="2">
    <source>
        <dbReference type="ARBA" id="ARBA00023125"/>
    </source>
</evidence>
<keyword evidence="1" id="KW-0805">Transcription regulation</keyword>
<feature type="domain" description="HTH iclR-type" evidence="4">
    <location>
        <begin position="2"/>
        <end position="65"/>
    </location>
</feature>
<dbReference type="Gene3D" id="3.30.450.40">
    <property type="match status" value="1"/>
</dbReference>
<name>A0A368JN12_9BACT</name>
<gene>
    <name evidence="6" type="ORF">DUE52_14285</name>
</gene>
<reference evidence="6 7" key="1">
    <citation type="submission" date="2018-07" db="EMBL/GenBank/DDBJ databases">
        <title>Genome analysis of Larkinella rosea.</title>
        <authorList>
            <person name="Zhou Z."/>
            <person name="Wang G."/>
        </authorList>
    </citation>
    <scope>NUCLEOTIDE SEQUENCE [LARGE SCALE GENOMIC DNA]</scope>
    <source>
        <strain evidence="7">zzj9</strain>
    </source>
</reference>
<evidence type="ECO:0000256" key="3">
    <source>
        <dbReference type="ARBA" id="ARBA00023163"/>
    </source>
</evidence>
<accession>A0A368JN12</accession>
<dbReference type="SUPFAM" id="SSF46785">
    <property type="entry name" value="Winged helix' DNA-binding domain"/>
    <property type="match status" value="1"/>
</dbReference>